<feature type="transmembrane region" description="Helical" evidence="1">
    <location>
        <begin position="121"/>
        <end position="138"/>
    </location>
</feature>
<evidence type="ECO:0000256" key="1">
    <source>
        <dbReference type="SAM" id="Phobius"/>
    </source>
</evidence>
<protein>
    <recommendedName>
        <fullName evidence="4">Signal transduction histidine kinase subgroup 3 dimerisation and phosphoacceptor domain-containing protein</fullName>
    </recommendedName>
</protein>
<keyword evidence="1" id="KW-0472">Membrane</keyword>
<reference evidence="2" key="1">
    <citation type="submission" date="2021-10" db="EMBL/GenBank/DDBJ databases">
        <title>Collection of gut derived symbiotic bacterial strains cultured from healthy donors.</title>
        <authorList>
            <person name="Lin H."/>
            <person name="Littmann E."/>
            <person name="Claire K."/>
            <person name="Pamer E."/>
        </authorList>
    </citation>
    <scope>NUCLEOTIDE SEQUENCE</scope>
    <source>
        <strain evidence="2">MSK.23.105</strain>
    </source>
</reference>
<evidence type="ECO:0008006" key="4">
    <source>
        <dbReference type="Google" id="ProtNLM"/>
    </source>
</evidence>
<dbReference type="EMBL" id="JAJBPF010000001">
    <property type="protein sequence ID" value="MCB5643921.1"/>
    <property type="molecule type" value="Genomic_DNA"/>
</dbReference>
<gene>
    <name evidence="2" type="ORF">LIP63_00620</name>
</gene>
<sequence>MGGSIIRGAIDALNDTTKDDAIGSSAAAPVEITLPQYSLIVFAATLVLNLLMLGSLVAFGSAFRRSFEADARAARAERILGRITREQELAHMIHDSVANDMSAIAIGVSTSNGNITVQYDGIISLVSVLLAFGFLLLMRHRDIFTREFWLGGPHVDSYGEPNQLGRISQYGGGRMQPLCLAVFIVLGIGVQG</sequence>
<evidence type="ECO:0000313" key="3">
    <source>
        <dbReference type="Proteomes" id="UP001198148"/>
    </source>
</evidence>
<keyword evidence="1" id="KW-0812">Transmembrane</keyword>
<proteinExistence type="predicted"/>
<feature type="transmembrane region" description="Helical" evidence="1">
    <location>
        <begin position="39"/>
        <end position="63"/>
    </location>
</feature>
<dbReference type="Proteomes" id="UP001198148">
    <property type="component" value="Unassembled WGS sequence"/>
</dbReference>
<dbReference type="RefSeq" id="WP_226791925.1">
    <property type="nucleotide sequence ID" value="NZ_JAHOCE010000011.1"/>
</dbReference>
<name>A0AAW4U0L4_BIFBR</name>
<organism evidence="2 3">
    <name type="scientific">Bifidobacterium breve</name>
    <dbReference type="NCBI Taxonomy" id="1685"/>
    <lineage>
        <taxon>Bacteria</taxon>
        <taxon>Bacillati</taxon>
        <taxon>Actinomycetota</taxon>
        <taxon>Actinomycetes</taxon>
        <taxon>Bifidobacteriales</taxon>
        <taxon>Bifidobacteriaceae</taxon>
        <taxon>Bifidobacterium</taxon>
    </lineage>
</organism>
<evidence type="ECO:0000313" key="2">
    <source>
        <dbReference type="EMBL" id="MCB5643921.1"/>
    </source>
</evidence>
<comment type="caution">
    <text evidence="2">The sequence shown here is derived from an EMBL/GenBank/DDBJ whole genome shotgun (WGS) entry which is preliminary data.</text>
</comment>
<dbReference type="AlphaFoldDB" id="A0AAW4U0L4"/>
<accession>A0AAW4U0L4</accession>
<keyword evidence="1" id="KW-1133">Transmembrane helix</keyword>